<dbReference type="SUPFAM" id="SSF53067">
    <property type="entry name" value="Actin-like ATPase domain"/>
    <property type="match status" value="2"/>
</dbReference>
<evidence type="ECO:0000313" key="2">
    <source>
        <dbReference type="Proteomes" id="UP000093186"/>
    </source>
</evidence>
<keyword evidence="1" id="KW-0808">Transferase</keyword>
<dbReference type="GO" id="GO:0016301">
    <property type="term" value="F:kinase activity"/>
    <property type="evidence" value="ECO:0007669"/>
    <property type="project" value="UniProtKB-KW"/>
</dbReference>
<dbReference type="CDD" id="cd24079">
    <property type="entry name" value="ASKHA_NBD_PG1100-like"/>
    <property type="match status" value="1"/>
</dbReference>
<sequence length="284" mass="32728">MILIADGGSTKVDWIALDKDSKKELFRITSQGLNPVVVKEPELINRLYEITEIYQSRLKITEIYFYGAGCGSEQSVKKLNTVLISVFKKAKITIKEDILAAAYSCAITKPSIICILGTGSNSCYYDGTTITKINPSLGYSIMDEASGNYFGKRLLRDYYYNKMPIKLATQFKKKFNLDIDVVKSNLYNKPNPNMYLATFSKFMLDYQDEYYIKRLIKKGFKKYLKYYVLPYKKNTGTPIYFVGSIAYYFKNILINVAKKNNLFITDIIQRPIDNLVKFHQINKI</sequence>
<dbReference type="AlphaFoldDB" id="A0A1B9XZV3"/>
<keyword evidence="1" id="KW-0418">Kinase</keyword>
<organism evidence="1 2">
    <name type="scientific">Tenacibaculum soleae</name>
    <dbReference type="NCBI Taxonomy" id="447689"/>
    <lineage>
        <taxon>Bacteria</taxon>
        <taxon>Pseudomonadati</taxon>
        <taxon>Bacteroidota</taxon>
        <taxon>Flavobacteriia</taxon>
        <taxon>Flavobacteriales</taxon>
        <taxon>Flavobacteriaceae</taxon>
        <taxon>Tenacibaculum</taxon>
    </lineage>
</organism>
<dbReference type="Gene3D" id="1.10.720.160">
    <property type="match status" value="1"/>
</dbReference>
<dbReference type="EMBL" id="MAKX01000002">
    <property type="protein sequence ID" value="OCK43062.1"/>
    <property type="molecule type" value="Genomic_DNA"/>
</dbReference>
<reference evidence="1 2" key="1">
    <citation type="submission" date="2016-06" db="EMBL/GenBank/DDBJ databases">
        <title>Draft Genome Sequence of Tenacibaculum soleae UCD-KL19.</title>
        <authorList>
            <person name="Eisen J.A."/>
            <person name="Coil D.A."/>
            <person name="Lujan K.M."/>
        </authorList>
    </citation>
    <scope>NUCLEOTIDE SEQUENCE [LARGE SCALE GENOMIC DNA]</scope>
    <source>
        <strain evidence="1 2">UCD-KL19</strain>
    </source>
</reference>
<name>A0A1B9XZV3_9FLAO</name>
<dbReference type="Proteomes" id="UP000093186">
    <property type="component" value="Unassembled WGS sequence"/>
</dbReference>
<gene>
    <name evidence="1" type="ORF">BA195_09235</name>
</gene>
<dbReference type="RefSeq" id="WP_068704712.1">
    <property type="nucleotide sequence ID" value="NZ_JAUOSW010000002.1"/>
</dbReference>
<comment type="caution">
    <text evidence="1">The sequence shown here is derived from an EMBL/GenBank/DDBJ whole genome shotgun (WGS) entry which is preliminary data.</text>
</comment>
<accession>A0A1B9XZV3</accession>
<protein>
    <submittedName>
        <fullName evidence="1">N-acetylglucosamine kinase</fullName>
    </submittedName>
</protein>
<dbReference type="Gene3D" id="3.30.420.40">
    <property type="match status" value="2"/>
</dbReference>
<keyword evidence="2" id="KW-1185">Reference proteome</keyword>
<evidence type="ECO:0000313" key="1">
    <source>
        <dbReference type="EMBL" id="OCK43062.1"/>
    </source>
</evidence>
<proteinExistence type="predicted"/>
<dbReference type="InterPro" id="IPR043129">
    <property type="entry name" value="ATPase_NBD"/>
</dbReference>
<dbReference type="OrthoDB" id="871343at2"/>
<dbReference type="STRING" id="447689.BA195_09235"/>